<dbReference type="Proteomes" id="UP000185596">
    <property type="component" value="Unassembled WGS sequence"/>
</dbReference>
<protein>
    <submittedName>
        <fullName evidence="1">Uncharacterized protein</fullName>
    </submittedName>
</protein>
<evidence type="ECO:0000313" key="1">
    <source>
        <dbReference type="EMBL" id="OLF07436.1"/>
    </source>
</evidence>
<proteinExistence type="predicted"/>
<gene>
    <name evidence="1" type="ORF">BU204_35600</name>
</gene>
<evidence type="ECO:0000313" key="2">
    <source>
        <dbReference type="Proteomes" id="UP000185596"/>
    </source>
</evidence>
<name>A0A1Q8BZ77_9PSEU</name>
<dbReference type="AlphaFoldDB" id="A0A1Q8BZ77"/>
<keyword evidence="2" id="KW-1185">Reference proteome</keyword>
<reference evidence="1 2" key="1">
    <citation type="submission" date="2016-12" db="EMBL/GenBank/DDBJ databases">
        <title>The draft genome sequence of Actinophytocola sp. 11-183.</title>
        <authorList>
            <person name="Wang W."/>
            <person name="Yuan L."/>
        </authorList>
    </citation>
    <scope>NUCLEOTIDE SEQUENCE [LARGE SCALE GENOMIC DNA]</scope>
    <source>
        <strain evidence="1 2">11-183</strain>
    </source>
</reference>
<accession>A0A1Q8BZ77</accession>
<dbReference type="STRING" id="1912961.BU204_35600"/>
<organism evidence="1 2">
    <name type="scientific">Actinophytocola xanthii</name>
    <dbReference type="NCBI Taxonomy" id="1912961"/>
    <lineage>
        <taxon>Bacteria</taxon>
        <taxon>Bacillati</taxon>
        <taxon>Actinomycetota</taxon>
        <taxon>Actinomycetes</taxon>
        <taxon>Pseudonocardiales</taxon>
        <taxon>Pseudonocardiaceae</taxon>
    </lineage>
</organism>
<sequence>MLSLVGGVVVAAFSPAPPTSVRAVTEAPDEASASLAARVQGRRVEAVNLRSETSTTYANPDGSWTLDQSLGPVRVRRDGGWVSVDASLARTGAGTFATRATTATVEVSGGGRTPLVRMTDGAPGSGSPHVEVRNAVGARIDSYENSVTRKSIGNHTTIEYDLP</sequence>
<dbReference type="EMBL" id="MSIE01000106">
    <property type="protein sequence ID" value="OLF07436.1"/>
    <property type="molecule type" value="Genomic_DNA"/>
</dbReference>
<comment type="caution">
    <text evidence="1">The sequence shown here is derived from an EMBL/GenBank/DDBJ whole genome shotgun (WGS) entry which is preliminary data.</text>
</comment>